<sequence length="74" mass="8764">MIRIYLPRTDRFDPTESIMSNNVSLLQIGSKRYQVKNNVEFTVLVWYIYDCAQVARINDVPLSRSEIRALVWKE</sequence>
<keyword evidence="2" id="KW-1185">Reference proteome</keyword>
<name>A0A917PUR7_9BACI</name>
<evidence type="ECO:0000313" key="2">
    <source>
        <dbReference type="Proteomes" id="UP000658382"/>
    </source>
</evidence>
<dbReference type="AlphaFoldDB" id="A0A917PUR7"/>
<comment type="caution">
    <text evidence="1">The sequence shown here is derived from an EMBL/GenBank/DDBJ whole genome shotgun (WGS) entry which is preliminary data.</text>
</comment>
<gene>
    <name evidence="1" type="ORF">GCM10007063_13960</name>
</gene>
<evidence type="ECO:0000313" key="1">
    <source>
        <dbReference type="EMBL" id="GGJ92563.1"/>
    </source>
</evidence>
<accession>A0A917PUR7</accession>
<protein>
    <submittedName>
        <fullName evidence="1">Uncharacterized protein</fullName>
    </submittedName>
</protein>
<dbReference type="Proteomes" id="UP000658382">
    <property type="component" value="Unassembled WGS sequence"/>
</dbReference>
<proteinExistence type="predicted"/>
<reference evidence="1" key="1">
    <citation type="journal article" date="2014" name="Int. J. Syst. Evol. Microbiol.">
        <title>Complete genome sequence of Corynebacterium casei LMG S-19264T (=DSM 44701T), isolated from a smear-ripened cheese.</title>
        <authorList>
            <consortium name="US DOE Joint Genome Institute (JGI-PGF)"/>
            <person name="Walter F."/>
            <person name="Albersmeier A."/>
            <person name="Kalinowski J."/>
            <person name="Ruckert C."/>
        </authorList>
    </citation>
    <scope>NUCLEOTIDE SEQUENCE</scope>
    <source>
        <strain evidence="1">JCM 12580</strain>
    </source>
</reference>
<organism evidence="1 2">
    <name type="scientific">Lentibacillus kapialis</name>
    <dbReference type="NCBI Taxonomy" id="340214"/>
    <lineage>
        <taxon>Bacteria</taxon>
        <taxon>Bacillati</taxon>
        <taxon>Bacillota</taxon>
        <taxon>Bacilli</taxon>
        <taxon>Bacillales</taxon>
        <taxon>Bacillaceae</taxon>
        <taxon>Lentibacillus</taxon>
    </lineage>
</organism>
<reference evidence="1" key="2">
    <citation type="submission" date="2020-09" db="EMBL/GenBank/DDBJ databases">
        <authorList>
            <person name="Sun Q."/>
            <person name="Ohkuma M."/>
        </authorList>
    </citation>
    <scope>NUCLEOTIDE SEQUENCE</scope>
    <source>
        <strain evidence="1">JCM 12580</strain>
    </source>
</reference>
<dbReference type="EMBL" id="BMNQ01000014">
    <property type="protein sequence ID" value="GGJ92563.1"/>
    <property type="molecule type" value="Genomic_DNA"/>
</dbReference>